<dbReference type="PANTHER" id="PTHR43303">
    <property type="entry name" value="NADPH DEHYDROGENASE C23G7.10C-RELATED"/>
    <property type="match status" value="1"/>
</dbReference>
<evidence type="ECO:0000256" key="8">
    <source>
        <dbReference type="ARBA" id="ARBA00022989"/>
    </source>
</evidence>
<dbReference type="InterPro" id="IPR004840">
    <property type="entry name" value="Amino_acid_permease_CS"/>
</dbReference>
<feature type="transmembrane region" description="Helical" evidence="11">
    <location>
        <begin position="365"/>
        <end position="384"/>
    </location>
</feature>
<dbReference type="GeneID" id="62165948"/>
<evidence type="ECO:0000256" key="7">
    <source>
        <dbReference type="ARBA" id="ARBA00022857"/>
    </source>
</evidence>
<feature type="domain" description="Amino acid permease/ SLC12A" evidence="12">
    <location>
        <begin position="43"/>
        <end position="377"/>
    </location>
</feature>
<feature type="transmembrane region" description="Helical" evidence="11">
    <location>
        <begin position="153"/>
        <end position="174"/>
    </location>
</feature>
<feature type="domain" description="NADH:flavin oxidoreductase/NADH oxidase N-terminal" evidence="13">
    <location>
        <begin position="407"/>
        <end position="747"/>
    </location>
</feature>
<evidence type="ECO:0000259" key="13">
    <source>
        <dbReference type="Pfam" id="PF00724"/>
    </source>
</evidence>
<keyword evidence="6 11" id="KW-0812">Transmembrane</keyword>
<dbReference type="InterPro" id="IPR004841">
    <property type="entry name" value="AA-permease/SLC12A_dom"/>
</dbReference>
<keyword evidence="8 11" id="KW-1133">Transmembrane helix</keyword>
<dbReference type="Proteomes" id="UP000781932">
    <property type="component" value="Unassembled WGS sequence"/>
</dbReference>
<dbReference type="PANTHER" id="PTHR43303:SF4">
    <property type="entry name" value="NADPH DEHYDROGENASE C23G7.10C-RELATED"/>
    <property type="match status" value="1"/>
</dbReference>
<dbReference type="GO" id="GO:0016020">
    <property type="term" value="C:membrane"/>
    <property type="evidence" value="ECO:0007669"/>
    <property type="project" value="UniProtKB-SubCell"/>
</dbReference>
<dbReference type="AlphaFoldDB" id="A0A9P6HVS4"/>
<evidence type="ECO:0000313" key="14">
    <source>
        <dbReference type="EMBL" id="KAF9872333.1"/>
    </source>
</evidence>
<dbReference type="InterPro" id="IPR001155">
    <property type="entry name" value="OxRdtase_FMN_N"/>
</dbReference>
<evidence type="ECO:0000259" key="12">
    <source>
        <dbReference type="Pfam" id="PF00324"/>
    </source>
</evidence>
<evidence type="ECO:0000256" key="6">
    <source>
        <dbReference type="ARBA" id="ARBA00022692"/>
    </source>
</evidence>
<feature type="transmembrane region" description="Helical" evidence="11">
    <location>
        <begin position="186"/>
        <end position="204"/>
    </location>
</feature>
<dbReference type="GO" id="GO:0050661">
    <property type="term" value="F:NADP binding"/>
    <property type="evidence" value="ECO:0007669"/>
    <property type="project" value="InterPro"/>
</dbReference>
<comment type="cofactor">
    <cofactor evidence="1">
        <name>FMN</name>
        <dbReference type="ChEBI" id="CHEBI:58210"/>
    </cofactor>
</comment>
<evidence type="ECO:0000256" key="1">
    <source>
        <dbReference type="ARBA" id="ARBA00001917"/>
    </source>
</evidence>
<organism evidence="14 15">
    <name type="scientific">Colletotrichum karsti</name>
    <dbReference type="NCBI Taxonomy" id="1095194"/>
    <lineage>
        <taxon>Eukaryota</taxon>
        <taxon>Fungi</taxon>
        <taxon>Dikarya</taxon>
        <taxon>Ascomycota</taxon>
        <taxon>Pezizomycotina</taxon>
        <taxon>Sordariomycetes</taxon>
        <taxon>Hypocreomycetidae</taxon>
        <taxon>Glomerellales</taxon>
        <taxon>Glomerellaceae</taxon>
        <taxon>Colletotrichum</taxon>
        <taxon>Colletotrichum boninense species complex</taxon>
    </lineage>
</organism>
<keyword evidence="4" id="KW-0285">Flavoprotein</keyword>
<proteinExistence type="predicted"/>
<dbReference type="CDD" id="cd02932">
    <property type="entry name" value="OYE_YqiM_FMN"/>
    <property type="match status" value="1"/>
</dbReference>
<dbReference type="Gene3D" id="3.20.20.70">
    <property type="entry name" value="Aldolase class I"/>
    <property type="match status" value="1"/>
</dbReference>
<feature type="transmembrane region" description="Helical" evidence="11">
    <location>
        <begin position="66"/>
        <end position="87"/>
    </location>
</feature>
<dbReference type="GO" id="GO:0055085">
    <property type="term" value="P:transmembrane transport"/>
    <property type="evidence" value="ECO:0007669"/>
    <property type="project" value="InterPro"/>
</dbReference>
<keyword evidence="5" id="KW-0288">FMN</keyword>
<dbReference type="GO" id="GO:0003959">
    <property type="term" value="F:NADPH dehydrogenase activity"/>
    <property type="evidence" value="ECO:0007669"/>
    <property type="project" value="InterPro"/>
</dbReference>
<comment type="subcellular location">
    <subcellularLocation>
        <location evidence="2">Membrane</location>
        <topology evidence="2">Multi-pass membrane protein</topology>
    </subcellularLocation>
</comment>
<evidence type="ECO:0000256" key="2">
    <source>
        <dbReference type="ARBA" id="ARBA00004141"/>
    </source>
</evidence>
<keyword evidence="10 11" id="KW-0472">Membrane</keyword>
<dbReference type="GO" id="GO:0010181">
    <property type="term" value="F:FMN binding"/>
    <property type="evidence" value="ECO:0007669"/>
    <property type="project" value="InterPro"/>
</dbReference>
<evidence type="ECO:0000256" key="9">
    <source>
        <dbReference type="ARBA" id="ARBA00023002"/>
    </source>
</evidence>
<comment type="caution">
    <text evidence="14">The sequence shown here is derived from an EMBL/GenBank/DDBJ whole genome shotgun (WGS) entry which is preliminary data.</text>
</comment>
<dbReference type="RefSeq" id="XP_038741794.1">
    <property type="nucleotide sequence ID" value="XM_038892874.1"/>
</dbReference>
<accession>A0A9P6HVS4</accession>
<protein>
    <submittedName>
        <fullName evidence="14">NADH: flavin oxidoreductase/NADH oxidase</fullName>
    </submittedName>
</protein>
<dbReference type="InterPro" id="IPR044152">
    <property type="entry name" value="YqjM-like"/>
</dbReference>
<feature type="transmembrane region" description="Helical" evidence="11">
    <location>
        <begin position="224"/>
        <end position="249"/>
    </location>
</feature>
<feature type="transmembrane region" description="Helical" evidence="11">
    <location>
        <begin position="43"/>
        <end position="60"/>
    </location>
</feature>
<dbReference type="Pfam" id="PF00324">
    <property type="entry name" value="AA_permease"/>
    <property type="match status" value="1"/>
</dbReference>
<evidence type="ECO:0000256" key="3">
    <source>
        <dbReference type="ARBA" id="ARBA00022448"/>
    </source>
</evidence>
<evidence type="ECO:0000313" key="15">
    <source>
        <dbReference type="Proteomes" id="UP000781932"/>
    </source>
</evidence>
<keyword evidence="15" id="KW-1185">Reference proteome</keyword>
<evidence type="ECO:0000256" key="10">
    <source>
        <dbReference type="ARBA" id="ARBA00023136"/>
    </source>
</evidence>
<dbReference type="GO" id="GO:0006865">
    <property type="term" value="P:amino acid transport"/>
    <property type="evidence" value="ECO:0007669"/>
    <property type="project" value="InterPro"/>
</dbReference>
<keyword evidence="3" id="KW-0813">Transport</keyword>
<sequence>MEVKSQEDVEVGRREHESDHKIGIVEVDHGADSQLQRRLGNRHITMIGIGSSIGMGLWLGSGKGLIAGGPAALFIGFIIASSMVWAVSQSIGEMAVMYPLPSAFVQWTNKFVDPAAGFALGWCYWFNYWIAVANEIQGIVTVLSFWNTSVPKLAWISIFWVVIALINVGAVTVFAEVEVIMAAIKFGWIFVVIIASIVISAGGAPNHEVVGFRYWSEAPFLNGFKGFLTVMPVCIFALSGSETTGLVAAELDNPRKAVPNAVRSIALRLAMFYLMGSLMITITVSPKEPSLFGNGAHATDASPFVIAFRNAGLEPLAHMMNAVIFLSVLSSGSINAYAGSRTLVGLAEISMAPSWMKKADKWGRPWFTLVPTLLIGGGLSYLNVPYFTPLQHPAAGTARDPQPEGTLFSPLTLRGLTLHNRVLVSPMCQYSADEGRMTAWHTTHLGGFATRGAGLVLTEVQSVTPEGRISPEDLGIWDDSQAEAAREVIDFVHSQGAFIGAQIGHAGRKASTIAPWVDRKAVAGEKGRGWPKTVIGPSAEAYTEATYVPKEMTLDEIETFKTQWVEAVKRVVKIGYDTLEIHAAHGYLINQFLSPTSNHRTDKYGGSFENRVRLLVELTELTRANVPEDYPVLVRLAATDYLEHDPSIPQWEITQATRLAKILADKGADFLDVSAGANDARMKVEAGPKYQAHLAAAVKKAVAGTGTYVGSVGGIATGKEASEVLADGQADAVLVGRAFLKNPNLVWSWADELDIDIYVASQYGWAFGNTRTHRPSKH</sequence>
<dbReference type="SUPFAM" id="SSF51395">
    <property type="entry name" value="FMN-linked oxidoreductases"/>
    <property type="match status" value="1"/>
</dbReference>
<dbReference type="EMBL" id="JAATWM020000038">
    <property type="protein sequence ID" value="KAF9872333.1"/>
    <property type="molecule type" value="Genomic_DNA"/>
</dbReference>
<gene>
    <name evidence="14" type="ORF">CkaCkLH20_10160</name>
</gene>
<feature type="transmembrane region" description="Helical" evidence="11">
    <location>
        <begin position="261"/>
        <end position="284"/>
    </location>
</feature>
<reference evidence="14" key="2">
    <citation type="submission" date="2020-11" db="EMBL/GenBank/DDBJ databases">
        <title>Whole genome sequencing of Colletotrichum sp.</title>
        <authorList>
            <person name="Li H."/>
        </authorList>
    </citation>
    <scope>NUCLEOTIDE SEQUENCE</scope>
    <source>
        <strain evidence="14">CkLH20</strain>
    </source>
</reference>
<evidence type="ECO:0000256" key="5">
    <source>
        <dbReference type="ARBA" id="ARBA00022643"/>
    </source>
</evidence>
<dbReference type="Pfam" id="PF00724">
    <property type="entry name" value="Oxidored_FMN"/>
    <property type="match status" value="1"/>
</dbReference>
<evidence type="ECO:0000256" key="11">
    <source>
        <dbReference type="SAM" id="Phobius"/>
    </source>
</evidence>
<feature type="transmembrane region" description="Helical" evidence="11">
    <location>
        <begin position="322"/>
        <end position="344"/>
    </location>
</feature>
<dbReference type="Gene3D" id="1.20.1740.10">
    <property type="entry name" value="Amino acid/polyamine transporter I"/>
    <property type="match status" value="1"/>
</dbReference>
<dbReference type="OrthoDB" id="72788at2759"/>
<keyword evidence="7" id="KW-0521">NADP</keyword>
<evidence type="ECO:0000256" key="4">
    <source>
        <dbReference type="ARBA" id="ARBA00022630"/>
    </source>
</evidence>
<dbReference type="PROSITE" id="PS00218">
    <property type="entry name" value="AMINO_ACID_PERMEASE_1"/>
    <property type="match status" value="1"/>
</dbReference>
<keyword evidence="9" id="KW-0560">Oxidoreductase</keyword>
<reference evidence="14" key="1">
    <citation type="submission" date="2020-03" db="EMBL/GenBank/DDBJ databases">
        <authorList>
            <person name="He L."/>
        </authorList>
    </citation>
    <scope>NUCLEOTIDE SEQUENCE</scope>
    <source>
        <strain evidence="14">CkLH20</strain>
    </source>
</reference>
<name>A0A9P6HVS4_9PEZI</name>
<dbReference type="InterPro" id="IPR013785">
    <property type="entry name" value="Aldolase_TIM"/>
</dbReference>